<dbReference type="AlphaFoldDB" id="A0A401LQV1"/>
<proteinExistence type="predicted"/>
<evidence type="ECO:0000313" key="2">
    <source>
        <dbReference type="EMBL" id="GCB36996.1"/>
    </source>
</evidence>
<accession>A0A401LQV1</accession>
<comment type="caution">
    <text evidence="1">The sequence shown here is derived from an EMBL/GenBank/DDBJ whole genome shotgun (WGS) entry which is preliminary data.</text>
</comment>
<dbReference type="Proteomes" id="UP000288079">
    <property type="component" value="Unassembled WGS sequence"/>
</dbReference>
<dbReference type="EMBL" id="BHWB01000017">
    <property type="protein sequence ID" value="GCB36996.1"/>
    <property type="molecule type" value="Genomic_DNA"/>
</dbReference>
<gene>
    <name evidence="1" type="ORF">KGMB02408_08810</name>
    <name evidence="2" type="ORF">KGMB02408_39410</name>
</gene>
<organism evidence="1 3">
    <name type="scientific">Bacteroides faecalis</name>
    <dbReference type="NCBI Taxonomy" id="2447885"/>
    <lineage>
        <taxon>Bacteria</taxon>
        <taxon>Pseudomonadati</taxon>
        <taxon>Bacteroidota</taxon>
        <taxon>Bacteroidia</taxon>
        <taxon>Bacteroidales</taxon>
        <taxon>Bacteroidaceae</taxon>
        <taxon>Bacteroides</taxon>
    </lineage>
</organism>
<keyword evidence="3" id="KW-1185">Reference proteome</keyword>
<protein>
    <submittedName>
        <fullName evidence="1">Uncharacterized protein</fullName>
    </submittedName>
</protein>
<evidence type="ECO:0000313" key="3">
    <source>
        <dbReference type="Proteomes" id="UP000288079"/>
    </source>
</evidence>
<evidence type="ECO:0000313" key="1">
    <source>
        <dbReference type="EMBL" id="GCB33936.1"/>
    </source>
</evidence>
<sequence length="71" mass="8332">MQFRLSSYNFSKSDKMSKKKQVTIEDMEKAMAIELLPAKELKKQAEVPVFFSVLMQKAMKYDIKPKKKSKK</sequence>
<name>A0A401LQV1_9BACE</name>
<reference evidence="1 3" key="1">
    <citation type="submission" date="2018-10" db="EMBL/GenBank/DDBJ databases">
        <title>Draft Genome Sequence of Bacteroides sp. KCTC 15687.</title>
        <authorList>
            <person name="Yu S.Y."/>
            <person name="Kim J.S."/>
            <person name="Oh B.S."/>
            <person name="Park S.H."/>
            <person name="Kang S.W."/>
            <person name="Park J.E."/>
            <person name="Choi S.H."/>
            <person name="Han K.I."/>
            <person name="Lee K.C."/>
            <person name="Eom M.K."/>
            <person name="Suh M.K."/>
            <person name="Lee D.H."/>
            <person name="Yoon H."/>
            <person name="Kim B."/>
            <person name="Yang S.J."/>
            <person name="Lee J.S."/>
            <person name="Lee J.H."/>
        </authorList>
    </citation>
    <scope>NUCLEOTIDE SEQUENCE [LARGE SCALE GENOMIC DNA]</scope>
    <source>
        <strain evidence="1 3">KCTC 15687</strain>
    </source>
</reference>
<dbReference type="EMBL" id="BHWB01000002">
    <property type="protein sequence ID" value="GCB33936.1"/>
    <property type="molecule type" value="Genomic_DNA"/>
</dbReference>